<dbReference type="AlphaFoldDB" id="A0A6J5EW76"/>
<dbReference type="GO" id="GO:0020037">
    <property type="term" value="F:heme binding"/>
    <property type="evidence" value="ECO:0007669"/>
    <property type="project" value="InterPro"/>
</dbReference>
<sequence>MTAAALLALSVAAACAFIYSGVYDVSGNAPDNPVVAWMLHRTYEASLHHYGGKDLPPADLMSLENIRAGARLYDSTCALCHGAPGKPLSPVGQGIAPAAPHLLEASRRNNPALMFWVIKHGVNMTAMPSFGKTQSDATIWQLAAFLYDGRGITKDRYDSLQRAN</sequence>
<keyword evidence="7" id="KW-1185">Reference proteome</keyword>
<evidence type="ECO:0000256" key="3">
    <source>
        <dbReference type="ARBA" id="ARBA00023004"/>
    </source>
</evidence>
<evidence type="ECO:0000313" key="6">
    <source>
        <dbReference type="EMBL" id="CAB3769611.1"/>
    </source>
</evidence>
<name>A0A6J5EW76_9BURK</name>
<evidence type="ECO:0000256" key="4">
    <source>
        <dbReference type="PROSITE-ProRule" id="PRU00433"/>
    </source>
</evidence>
<proteinExistence type="predicted"/>
<dbReference type="Pfam" id="PF13442">
    <property type="entry name" value="Cytochrome_CBB3"/>
    <property type="match status" value="1"/>
</dbReference>
<evidence type="ECO:0000259" key="5">
    <source>
        <dbReference type="PROSITE" id="PS51007"/>
    </source>
</evidence>
<accession>A0A6J5EW76</accession>
<dbReference type="Gene3D" id="1.10.760.10">
    <property type="entry name" value="Cytochrome c-like domain"/>
    <property type="match status" value="1"/>
</dbReference>
<reference evidence="6 7" key="1">
    <citation type="submission" date="2020-04" db="EMBL/GenBank/DDBJ databases">
        <authorList>
            <person name="De Canck E."/>
        </authorList>
    </citation>
    <scope>NUCLEOTIDE SEQUENCE [LARGE SCALE GENOMIC DNA]</scope>
    <source>
        <strain evidence="6 7">LMG 29739</strain>
    </source>
</reference>
<dbReference type="Proteomes" id="UP000494329">
    <property type="component" value="Unassembled WGS sequence"/>
</dbReference>
<organism evidence="6 7">
    <name type="scientific">Paraburkholderia solisilvae</name>
    <dbReference type="NCBI Taxonomy" id="624376"/>
    <lineage>
        <taxon>Bacteria</taxon>
        <taxon>Pseudomonadati</taxon>
        <taxon>Pseudomonadota</taxon>
        <taxon>Betaproteobacteria</taxon>
        <taxon>Burkholderiales</taxon>
        <taxon>Burkholderiaceae</taxon>
        <taxon>Paraburkholderia</taxon>
    </lineage>
</organism>
<keyword evidence="1 4" id="KW-0349">Heme</keyword>
<evidence type="ECO:0000313" key="7">
    <source>
        <dbReference type="Proteomes" id="UP000494329"/>
    </source>
</evidence>
<evidence type="ECO:0000256" key="2">
    <source>
        <dbReference type="ARBA" id="ARBA00022723"/>
    </source>
</evidence>
<keyword evidence="2 4" id="KW-0479">Metal-binding</keyword>
<protein>
    <recommendedName>
        <fullName evidence="5">Cytochrome c domain-containing protein</fullName>
    </recommendedName>
</protein>
<dbReference type="InterPro" id="IPR036909">
    <property type="entry name" value="Cyt_c-like_dom_sf"/>
</dbReference>
<gene>
    <name evidence="6" type="ORF">LMG29739_05583</name>
</gene>
<dbReference type="PROSITE" id="PS51007">
    <property type="entry name" value="CYTC"/>
    <property type="match status" value="1"/>
</dbReference>
<feature type="domain" description="Cytochrome c" evidence="5">
    <location>
        <begin position="64"/>
        <end position="150"/>
    </location>
</feature>
<dbReference type="EMBL" id="CADIKF010000064">
    <property type="protein sequence ID" value="CAB3769611.1"/>
    <property type="molecule type" value="Genomic_DNA"/>
</dbReference>
<dbReference type="GO" id="GO:0046872">
    <property type="term" value="F:metal ion binding"/>
    <property type="evidence" value="ECO:0007669"/>
    <property type="project" value="UniProtKB-KW"/>
</dbReference>
<dbReference type="InterPro" id="IPR009056">
    <property type="entry name" value="Cyt_c-like_dom"/>
</dbReference>
<evidence type="ECO:0000256" key="1">
    <source>
        <dbReference type="ARBA" id="ARBA00022617"/>
    </source>
</evidence>
<keyword evidence="3 4" id="KW-0408">Iron</keyword>
<dbReference type="SUPFAM" id="SSF46626">
    <property type="entry name" value="Cytochrome c"/>
    <property type="match status" value="1"/>
</dbReference>
<dbReference type="GO" id="GO:0009055">
    <property type="term" value="F:electron transfer activity"/>
    <property type="evidence" value="ECO:0007669"/>
    <property type="project" value="InterPro"/>
</dbReference>